<sequence>MSSISKMSFLRRALLSSSEPSTTSTARDGKQNVKWVEGVRGLASFFVVVTHLCRAWDYTLWFPRDSPDANPKFLQLPFVRLPWQGRIGVTMFAFLTGYVCALKPLRQVKSGNLEGALATLGKSAFRRPPRLIMPATIALIIAWLFAQIGGFKVSSRSDSSYLRRSSPHHIGGLDTEIPRLFHNFRTTWTNGHQEYDDHQWALLPLLQGAFTIYVCLFATVFMKFRYRAFTVFVLLAWYWKHTGPEKETFEVQFLYGVLLCDIGSETSFRDLVTRWGKTRRVVQTICLVLGLYVAGYPGERGDWATWSQQLTNIGDYIFPAGAPNYPKRWTAVGWDLMVTGIWLSPSLQNLFSNKIFMWIGRNSFAVYLTHGTVLRVFAARMIYGWTGEPFIVDKNEKGEDVSHWLQRGGPISFTIAIPVFFVVEYTIAHLWTTYVDSACARATAWLEKKMFEEDTDEKRVMSYA</sequence>
<feature type="domain" description="Acyltransferase 3" evidence="2">
    <location>
        <begin position="34"/>
        <end position="425"/>
    </location>
</feature>
<evidence type="ECO:0000259" key="2">
    <source>
        <dbReference type="Pfam" id="PF01757"/>
    </source>
</evidence>
<evidence type="ECO:0000313" key="3">
    <source>
        <dbReference type="EMBL" id="KAH7138653.1"/>
    </source>
</evidence>
<keyword evidence="1" id="KW-1133">Transmembrane helix</keyword>
<feature type="transmembrane region" description="Helical" evidence="1">
    <location>
        <begin position="131"/>
        <end position="151"/>
    </location>
</feature>
<dbReference type="Pfam" id="PF01757">
    <property type="entry name" value="Acyl_transf_3"/>
    <property type="match status" value="1"/>
</dbReference>
<dbReference type="OrthoDB" id="5405781at2759"/>
<accession>A0A9P9EJJ6</accession>
<dbReference type="Proteomes" id="UP000700596">
    <property type="component" value="Unassembled WGS sequence"/>
</dbReference>
<keyword evidence="3" id="KW-0012">Acyltransferase</keyword>
<reference evidence="3" key="1">
    <citation type="journal article" date="2021" name="Nat. Commun.">
        <title>Genetic determinants of endophytism in the Arabidopsis root mycobiome.</title>
        <authorList>
            <person name="Mesny F."/>
            <person name="Miyauchi S."/>
            <person name="Thiergart T."/>
            <person name="Pickel B."/>
            <person name="Atanasova L."/>
            <person name="Karlsson M."/>
            <person name="Huettel B."/>
            <person name="Barry K.W."/>
            <person name="Haridas S."/>
            <person name="Chen C."/>
            <person name="Bauer D."/>
            <person name="Andreopoulos W."/>
            <person name="Pangilinan J."/>
            <person name="LaButti K."/>
            <person name="Riley R."/>
            <person name="Lipzen A."/>
            <person name="Clum A."/>
            <person name="Drula E."/>
            <person name="Henrissat B."/>
            <person name="Kohler A."/>
            <person name="Grigoriev I.V."/>
            <person name="Martin F.M."/>
            <person name="Hacquard S."/>
        </authorList>
    </citation>
    <scope>NUCLEOTIDE SEQUENCE</scope>
    <source>
        <strain evidence="3">MPI-CAGE-CH-0243</strain>
    </source>
</reference>
<dbReference type="PANTHER" id="PTHR23028">
    <property type="entry name" value="ACETYLTRANSFERASE"/>
    <property type="match status" value="1"/>
</dbReference>
<keyword evidence="1" id="KW-0812">Transmembrane</keyword>
<keyword evidence="4" id="KW-1185">Reference proteome</keyword>
<dbReference type="GO" id="GO:0016747">
    <property type="term" value="F:acyltransferase activity, transferring groups other than amino-acyl groups"/>
    <property type="evidence" value="ECO:0007669"/>
    <property type="project" value="InterPro"/>
</dbReference>
<keyword evidence="3" id="KW-0808">Transferase</keyword>
<protein>
    <submittedName>
        <fullName evidence="3">Acyltransferase family-domain-containing protein</fullName>
    </submittedName>
</protein>
<name>A0A9P9EJJ6_9PLEO</name>
<evidence type="ECO:0000256" key="1">
    <source>
        <dbReference type="SAM" id="Phobius"/>
    </source>
</evidence>
<dbReference type="PANTHER" id="PTHR23028:SF128">
    <property type="entry name" value="ACYLTRANSFERASE 3 DOMAIN-CONTAINING PROTEIN"/>
    <property type="match status" value="1"/>
</dbReference>
<proteinExistence type="predicted"/>
<dbReference type="EMBL" id="JAGMWT010000001">
    <property type="protein sequence ID" value="KAH7138653.1"/>
    <property type="molecule type" value="Genomic_DNA"/>
</dbReference>
<feature type="transmembrane region" description="Helical" evidence="1">
    <location>
        <begin position="83"/>
        <end position="102"/>
    </location>
</feature>
<dbReference type="AlphaFoldDB" id="A0A9P9EJJ6"/>
<evidence type="ECO:0000313" key="4">
    <source>
        <dbReference type="Proteomes" id="UP000700596"/>
    </source>
</evidence>
<comment type="caution">
    <text evidence="3">The sequence shown here is derived from an EMBL/GenBank/DDBJ whole genome shotgun (WGS) entry which is preliminary data.</text>
</comment>
<organism evidence="3 4">
    <name type="scientific">Dendryphion nanum</name>
    <dbReference type="NCBI Taxonomy" id="256645"/>
    <lineage>
        <taxon>Eukaryota</taxon>
        <taxon>Fungi</taxon>
        <taxon>Dikarya</taxon>
        <taxon>Ascomycota</taxon>
        <taxon>Pezizomycotina</taxon>
        <taxon>Dothideomycetes</taxon>
        <taxon>Pleosporomycetidae</taxon>
        <taxon>Pleosporales</taxon>
        <taxon>Torulaceae</taxon>
        <taxon>Dendryphion</taxon>
    </lineage>
</organism>
<gene>
    <name evidence="3" type="ORF">B0J11DRAFT_22077</name>
</gene>
<dbReference type="InterPro" id="IPR050879">
    <property type="entry name" value="Acyltransferase_3"/>
</dbReference>
<dbReference type="InterPro" id="IPR002656">
    <property type="entry name" value="Acyl_transf_3_dom"/>
</dbReference>
<feature type="transmembrane region" description="Helical" evidence="1">
    <location>
        <begin position="200"/>
        <end position="222"/>
    </location>
</feature>
<keyword evidence="1" id="KW-0472">Membrane</keyword>